<proteinExistence type="predicted"/>
<dbReference type="Proteomes" id="UP000800093">
    <property type="component" value="Unassembled WGS sequence"/>
</dbReference>
<accession>A0A9P4KHR1</accession>
<evidence type="ECO:0000313" key="2">
    <source>
        <dbReference type="Proteomes" id="UP000800093"/>
    </source>
</evidence>
<dbReference type="AlphaFoldDB" id="A0A9P4KHR1"/>
<gene>
    <name evidence="1" type="ORF">CC78DRAFT_575888</name>
</gene>
<keyword evidence="2" id="KW-1185">Reference proteome</keyword>
<protein>
    <submittedName>
        <fullName evidence="1">Uncharacterized protein</fullName>
    </submittedName>
</protein>
<organism evidence="1 2">
    <name type="scientific">Lojkania enalia</name>
    <dbReference type="NCBI Taxonomy" id="147567"/>
    <lineage>
        <taxon>Eukaryota</taxon>
        <taxon>Fungi</taxon>
        <taxon>Dikarya</taxon>
        <taxon>Ascomycota</taxon>
        <taxon>Pezizomycotina</taxon>
        <taxon>Dothideomycetes</taxon>
        <taxon>Pleosporomycetidae</taxon>
        <taxon>Pleosporales</taxon>
        <taxon>Pleosporales incertae sedis</taxon>
        <taxon>Lojkania</taxon>
    </lineage>
</organism>
<reference evidence="2" key="1">
    <citation type="journal article" date="2020" name="Stud. Mycol.">
        <title>101 Dothideomycetes genomes: A test case for predicting lifestyles and emergence of pathogens.</title>
        <authorList>
            <person name="Haridas S."/>
            <person name="Albert R."/>
            <person name="Binder M."/>
            <person name="Bloem J."/>
            <person name="LaButti K."/>
            <person name="Salamov A."/>
            <person name="Andreopoulos B."/>
            <person name="Baker S."/>
            <person name="Barry K."/>
            <person name="Bills G."/>
            <person name="Bluhm B."/>
            <person name="Cannon C."/>
            <person name="Castanera R."/>
            <person name="Culley D."/>
            <person name="Daum C."/>
            <person name="Ezra D."/>
            <person name="Gonzalez J."/>
            <person name="Henrissat B."/>
            <person name="Kuo A."/>
            <person name="Liang C."/>
            <person name="Lipzen A."/>
            <person name="Lutzoni F."/>
            <person name="Magnuson J."/>
            <person name="Mondo S."/>
            <person name="Nolan M."/>
            <person name="Ohm R."/>
            <person name="Pangilinan J."/>
            <person name="Park H.-J."/>
            <person name="Ramirez L."/>
            <person name="Alfaro M."/>
            <person name="Sun H."/>
            <person name="Tritt A."/>
            <person name="Yoshinaga Y."/>
            <person name="Zwiers L.-H."/>
            <person name="Turgeon B."/>
            <person name="Goodwin S."/>
            <person name="Spatafora J."/>
            <person name="Crous P."/>
            <person name="Grigoriev I."/>
        </authorList>
    </citation>
    <scope>NUCLEOTIDE SEQUENCE [LARGE SCALE GENOMIC DNA]</scope>
    <source>
        <strain evidence="2">CBS 304.66</strain>
    </source>
</reference>
<dbReference type="EMBL" id="ML986586">
    <property type="protein sequence ID" value="KAF2268416.1"/>
    <property type="molecule type" value="Genomic_DNA"/>
</dbReference>
<sequence length="160" mass="17829">MAKPSGGQGRGLFHIKLRFGGLSPEPTRPKRALISQARSTCDGPRFAVQIPDAKVEFLISHPPNTTRTPYAVCLSAREVDHDTASLPQIMPQKKLEDEMDDVTSNALRRSLSSLSSTTIESFLEGVHHHYALLSRERSARAAEMGHHRAARLERNYNYPI</sequence>
<evidence type="ECO:0000313" key="1">
    <source>
        <dbReference type="EMBL" id="KAF2268416.1"/>
    </source>
</evidence>
<name>A0A9P4KHR1_9PLEO</name>
<comment type="caution">
    <text evidence="1">The sequence shown here is derived from an EMBL/GenBank/DDBJ whole genome shotgun (WGS) entry which is preliminary data.</text>
</comment>